<gene>
    <name evidence="2" type="primary">A06g508220.1_BraROA</name>
    <name evidence="2" type="ORF">IGI04_024334</name>
</gene>
<protein>
    <recommendedName>
        <fullName evidence="1">RRM domain-containing protein</fullName>
    </recommendedName>
</protein>
<evidence type="ECO:0000313" key="3">
    <source>
        <dbReference type="Proteomes" id="UP000823674"/>
    </source>
</evidence>
<feature type="domain" description="RRM" evidence="1">
    <location>
        <begin position="75"/>
        <end position="110"/>
    </location>
</feature>
<organism evidence="2 3">
    <name type="scientific">Brassica rapa subsp. trilocularis</name>
    <dbReference type="NCBI Taxonomy" id="1813537"/>
    <lineage>
        <taxon>Eukaryota</taxon>
        <taxon>Viridiplantae</taxon>
        <taxon>Streptophyta</taxon>
        <taxon>Embryophyta</taxon>
        <taxon>Tracheophyta</taxon>
        <taxon>Spermatophyta</taxon>
        <taxon>Magnoliopsida</taxon>
        <taxon>eudicotyledons</taxon>
        <taxon>Gunneridae</taxon>
        <taxon>Pentapetalae</taxon>
        <taxon>rosids</taxon>
        <taxon>malvids</taxon>
        <taxon>Brassicales</taxon>
        <taxon>Brassicaceae</taxon>
        <taxon>Brassiceae</taxon>
        <taxon>Brassica</taxon>
    </lineage>
</organism>
<sequence length="111" mass="11954">SLLKTNLSATTCSFSSSVYSGCWRGRINVGTVVNSARRRHDVGGLLVSGCLSLPDSSSPPSSISGPKTKLYVSDLMTKGLMYGFAFLRYETEEESLKAIQGMHGKITRSKS</sequence>
<feature type="non-terminal residue" evidence="2">
    <location>
        <position position="1"/>
    </location>
</feature>
<accession>A0ABQ7MAF7</accession>
<dbReference type="InterPro" id="IPR035979">
    <property type="entry name" value="RBD_domain_sf"/>
</dbReference>
<dbReference type="InterPro" id="IPR000504">
    <property type="entry name" value="RRM_dom"/>
</dbReference>
<dbReference type="SUPFAM" id="SSF54928">
    <property type="entry name" value="RNA-binding domain, RBD"/>
    <property type="match status" value="1"/>
</dbReference>
<dbReference type="Pfam" id="PF00076">
    <property type="entry name" value="RRM_1"/>
    <property type="match status" value="1"/>
</dbReference>
<keyword evidence="3" id="KW-1185">Reference proteome</keyword>
<proteinExistence type="predicted"/>
<dbReference type="Proteomes" id="UP000823674">
    <property type="component" value="Chromosome A06"/>
</dbReference>
<name>A0ABQ7MAF7_BRACM</name>
<evidence type="ECO:0000313" key="2">
    <source>
        <dbReference type="EMBL" id="KAG5394371.1"/>
    </source>
</evidence>
<reference evidence="2 3" key="1">
    <citation type="submission" date="2021-03" db="EMBL/GenBank/DDBJ databases">
        <authorList>
            <person name="King G.J."/>
            <person name="Bancroft I."/>
            <person name="Baten A."/>
            <person name="Bloomfield J."/>
            <person name="Borpatragohain P."/>
            <person name="He Z."/>
            <person name="Irish N."/>
            <person name="Irwin J."/>
            <person name="Liu K."/>
            <person name="Mauleon R.P."/>
            <person name="Moore J."/>
            <person name="Morris R."/>
            <person name="Ostergaard L."/>
            <person name="Wang B."/>
            <person name="Wells R."/>
        </authorList>
    </citation>
    <scope>NUCLEOTIDE SEQUENCE [LARGE SCALE GENOMIC DNA]</scope>
    <source>
        <strain evidence="2">R-o-18</strain>
        <tissue evidence="2">Leaf</tissue>
    </source>
</reference>
<comment type="caution">
    <text evidence="2">The sequence shown here is derived from an EMBL/GenBank/DDBJ whole genome shotgun (WGS) entry which is preliminary data.</text>
</comment>
<dbReference type="EMBL" id="JADBGQ010000006">
    <property type="protein sequence ID" value="KAG5394371.1"/>
    <property type="molecule type" value="Genomic_DNA"/>
</dbReference>
<evidence type="ECO:0000259" key="1">
    <source>
        <dbReference type="Pfam" id="PF00076"/>
    </source>
</evidence>